<accession>A0A6C0DZZ6</accession>
<organism evidence="1">
    <name type="scientific">viral metagenome</name>
    <dbReference type="NCBI Taxonomy" id="1070528"/>
    <lineage>
        <taxon>unclassified sequences</taxon>
        <taxon>metagenomes</taxon>
        <taxon>organismal metagenomes</taxon>
    </lineage>
</organism>
<proteinExistence type="predicted"/>
<evidence type="ECO:0000313" key="1">
    <source>
        <dbReference type="EMBL" id="QHT22446.1"/>
    </source>
</evidence>
<sequence>MSDFNYLPFNKTCVYDFSLENIDSYCRTGTVNSTKVLSFINAVLNGCSKKFLTTRDEDNKIKQINDFQTFIIDSIKKSISFTEYKNKTNEFFLDIVESIYNYIENDIDNKNKDVLDEIKVNLEINKIICDIIPIDTYKKIINRVMSKWNDNKNKTFITNIISEIMFYTEYEEIFDNDIETEKIEYIKKHICNFNNIVNNKVKTIINEPEEPNDVNDLLIKNISEYFDCNIYIVDFNKNTTFNFYDYEKDNYIVVISFNDEHYEILGKCLPNNKIQREFKSSDNIVKSFKMQ</sequence>
<reference evidence="1" key="1">
    <citation type="journal article" date="2020" name="Nature">
        <title>Giant virus diversity and host interactions through global metagenomics.</title>
        <authorList>
            <person name="Schulz F."/>
            <person name="Roux S."/>
            <person name="Paez-Espino D."/>
            <person name="Jungbluth S."/>
            <person name="Walsh D.A."/>
            <person name="Denef V.J."/>
            <person name="McMahon K.D."/>
            <person name="Konstantinidis K.T."/>
            <person name="Eloe-Fadrosh E.A."/>
            <person name="Kyrpides N.C."/>
            <person name="Woyke T."/>
        </authorList>
    </citation>
    <scope>NUCLEOTIDE SEQUENCE</scope>
    <source>
        <strain evidence="1">GVMAG-M-3300023179-111</strain>
    </source>
</reference>
<dbReference type="EMBL" id="MN739710">
    <property type="protein sequence ID" value="QHT22446.1"/>
    <property type="molecule type" value="Genomic_DNA"/>
</dbReference>
<dbReference type="AlphaFoldDB" id="A0A6C0DZZ6"/>
<name>A0A6C0DZZ6_9ZZZZ</name>
<protein>
    <submittedName>
        <fullName evidence="1">Uncharacterized protein</fullName>
    </submittedName>
</protein>